<dbReference type="EMBL" id="CM047942">
    <property type="protein sequence ID" value="KAI9901431.1"/>
    <property type="molecule type" value="Genomic_DNA"/>
</dbReference>
<name>A0ACC0V673_9HYPO</name>
<evidence type="ECO:0000313" key="2">
    <source>
        <dbReference type="Proteomes" id="UP001163324"/>
    </source>
</evidence>
<evidence type="ECO:0000313" key="1">
    <source>
        <dbReference type="EMBL" id="KAI9901431.1"/>
    </source>
</evidence>
<keyword evidence="2" id="KW-1185">Reference proteome</keyword>
<reference evidence="1" key="1">
    <citation type="submission" date="2022-10" db="EMBL/GenBank/DDBJ databases">
        <title>Complete Genome of Trichothecium roseum strain YXFP-22015, a Plant Pathogen Isolated from Citrus.</title>
        <authorList>
            <person name="Wang Y."/>
            <person name="Zhu L."/>
        </authorList>
    </citation>
    <scope>NUCLEOTIDE SEQUENCE</scope>
    <source>
        <strain evidence="1">YXFP-22015</strain>
    </source>
</reference>
<organism evidence="1 2">
    <name type="scientific">Trichothecium roseum</name>
    <dbReference type="NCBI Taxonomy" id="47278"/>
    <lineage>
        <taxon>Eukaryota</taxon>
        <taxon>Fungi</taxon>
        <taxon>Dikarya</taxon>
        <taxon>Ascomycota</taxon>
        <taxon>Pezizomycotina</taxon>
        <taxon>Sordariomycetes</taxon>
        <taxon>Hypocreomycetidae</taxon>
        <taxon>Hypocreales</taxon>
        <taxon>Hypocreales incertae sedis</taxon>
        <taxon>Trichothecium</taxon>
    </lineage>
</organism>
<gene>
    <name evidence="1" type="ORF">N3K66_003248</name>
</gene>
<proteinExistence type="predicted"/>
<comment type="caution">
    <text evidence="1">The sequence shown here is derived from an EMBL/GenBank/DDBJ whole genome shotgun (WGS) entry which is preliminary data.</text>
</comment>
<dbReference type="Proteomes" id="UP001163324">
    <property type="component" value="Chromosome 3"/>
</dbReference>
<protein>
    <submittedName>
        <fullName evidence="1">Uncharacterized protein</fullName>
    </submittedName>
</protein>
<sequence length="250" mass="28013">MVLLPLAVLAVAGRMYARAFVLKRMWLDDWLMLLSAALCIGLTVDVILATQQFGWNIHIWDVTVTSGQRGRMASIAAQTLYLMASTTIKTAILVQYLRLVPLKGWFRRMTWLSLAFVVLTATSFILVVWLQCMKQRAGLVCLFGIGLLVVAAGALRLYFTLAALKSYDVTWKGFPMWLCTAVEVNLGVVCACVPTLKPIFRSSETAVNHRTSGEEVLTDDQVVERVEEGDAEETMGIEEMLQEMQERRFP</sequence>
<accession>A0ACC0V673</accession>